<keyword evidence="1" id="KW-0812">Transmembrane</keyword>
<evidence type="ECO:0000313" key="2">
    <source>
        <dbReference type="EMBL" id="KAJ1370817.1"/>
    </source>
</evidence>
<gene>
    <name evidence="2" type="ORF">KIN20_032624</name>
</gene>
<name>A0AAD5R7C4_PARTN</name>
<reference evidence="2" key="1">
    <citation type="submission" date="2021-06" db="EMBL/GenBank/DDBJ databases">
        <title>Parelaphostrongylus tenuis whole genome reference sequence.</title>
        <authorList>
            <person name="Garwood T.J."/>
            <person name="Larsen P.A."/>
            <person name="Fountain-Jones N.M."/>
            <person name="Garbe J.R."/>
            <person name="Macchietto M.G."/>
            <person name="Kania S.A."/>
            <person name="Gerhold R.W."/>
            <person name="Richards J.E."/>
            <person name="Wolf T.M."/>
        </authorList>
    </citation>
    <scope>NUCLEOTIDE SEQUENCE</scope>
    <source>
        <strain evidence="2">MNPRO001-30</strain>
        <tissue evidence="2">Meninges</tissue>
    </source>
</reference>
<proteinExistence type="predicted"/>
<keyword evidence="3" id="KW-1185">Reference proteome</keyword>
<feature type="transmembrane region" description="Helical" evidence="1">
    <location>
        <begin position="95"/>
        <end position="115"/>
    </location>
</feature>
<keyword evidence="1" id="KW-1133">Transmembrane helix</keyword>
<dbReference type="AlphaFoldDB" id="A0AAD5R7C4"/>
<feature type="transmembrane region" description="Helical" evidence="1">
    <location>
        <begin position="6"/>
        <end position="23"/>
    </location>
</feature>
<sequence>MLWLGVHYAICVSFLASALSALFPSKLPTLRNAAWLGHFLLGTCLLFVPSYFLGITVQGEFSSLHSFLQSYSAPFHLALAYYLRSSSGFLQEKPFVFAQAFCALLSLLTRLLTAWNLTEKSTRGLLISHNFFLSAILCEGAWLVCECAKFCTIKKSHQDEVDQMCTKTTLWLEGKSSLYLENVFYLDAALSLLMAFTHFAFPNHILKLVISPTYTLDSHHVMWCRMFGCLSLIPALCSLSARHLPPHLQIDYLASRLLFRCKFWFSSGSLWPLGVSSLLCDFYPWIGDLRTVHGFPIHLLFSCPLSL</sequence>
<organism evidence="2 3">
    <name type="scientific">Parelaphostrongylus tenuis</name>
    <name type="common">Meningeal worm</name>
    <dbReference type="NCBI Taxonomy" id="148309"/>
    <lineage>
        <taxon>Eukaryota</taxon>
        <taxon>Metazoa</taxon>
        <taxon>Ecdysozoa</taxon>
        <taxon>Nematoda</taxon>
        <taxon>Chromadorea</taxon>
        <taxon>Rhabditida</taxon>
        <taxon>Rhabditina</taxon>
        <taxon>Rhabditomorpha</taxon>
        <taxon>Strongyloidea</taxon>
        <taxon>Metastrongylidae</taxon>
        <taxon>Parelaphostrongylus</taxon>
    </lineage>
</organism>
<comment type="caution">
    <text evidence="2">The sequence shown here is derived from an EMBL/GenBank/DDBJ whole genome shotgun (WGS) entry which is preliminary data.</text>
</comment>
<dbReference type="EMBL" id="JAHQIW010006865">
    <property type="protein sequence ID" value="KAJ1370817.1"/>
    <property type="molecule type" value="Genomic_DNA"/>
</dbReference>
<dbReference type="Proteomes" id="UP001196413">
    <property type="component" value="Unassembled WGS sequence"/>
</dbReference>
<accession>A0AAD5R7C4</accession>
<feature type="transmembrane region" description="Helical" evidence="1">
    <location>
        <begin position="35"/>
        <end position="54"/>
    </location>
</feature>
<keyword evidence="1" id="KW-0472">Membrane</keyword>
<protein>
    <submittedName>
        <fullName evidence="2">Uncharacterized protein</fullName>
    </submittedName>
</protein>
<evidence type="ECO:0000313" key="3">
    <source>
        <dbReference type="Proteomes" id="UP001196413"/>
    </source>
</evidence>
<evidence type="ECO:0000256" key="1">
    <source>
        <dbReference type="SAM" id="Phobius"/>
    </source>
</evidence>